<organism evidence="1 2">
    <name type="scientific">Artomyces pyxidatus</name>
    <dbReference type="NCBI Taxonomy" id="48021"/>
    <lineage>
        <taxon>Eukaryota</taxon>
        <taxon>Fungi</taxon>
        <taxon>Dikarya</taxon>
        <taxon>Basidiomycota</taxon>
        <taxon>Agaricomycotina</taxon>
        <taxon>Agaricomycetes</taxon>
        <taxon>Russulales</taxon>
        <taxon>Auriscalpiaceae</taxon>
        <taxon>Artomyces</taxon>
    </lineage>
</organism>
<dbReference type="Proteomes" id="UP000814140">
    <property type="component" value="Unassembled WGS sequence"/>
</dbReference>
<comment type="caution">
    <text evidence="1">The sequence shown here is derived from an EMBL/GenBank/DDBJ whole genome shotgun (WGS) entry which is preliminary data.</text>
</comment>
<gene>
    <name evidence="1" type="ORF">BV25DRAFT_1918944</name>
</gene>
<protein>
    <submittedName>
        <fullName evidence="1">Uncharacterized protein</fullName>
    </submittedName>
</protein>
<evidence type="ECO:0000313" key="1">
    <source>
        <dbReference type="EMBL" id="KAI0058835.1"/>
    </source>
</evidence>
<keyword evidence="2" id="KW-1185">Reference proteome</keyword>
<evidence type="ECO:0000313" key="2">
    <source>
        <dbReference type="Proteomes" id="UP000814140"/>
    </source>
</evidence>
<reference evidence="1" key="2">
    <citation type="journal article" date="2022" name="New Phytol.">
        <title>Evolutionary transition to the ectomycorrhizal habit in the genomes of a hyperdiverse lineage of mushroom-forming fungi.</title>
        <authorList>
            <person name="Looney B."/>
            <person name="Miyauchi S."/>
            <person name="Morin E."/>
            <person name="Drula E."/>
            <person name="Courty P.E."/>
            <person name="Kohler A."/>
            <person name="Kuo A."/>
            <person name="LaButti K."/>
            <person name="Pangilinan J."/>
            <person name="Lipzen A."/>
            <person name="Riley R."/>
            <person name="Andreopoulos W."/>
            <person name="He G."/>
            <person name="Johnson J."/>
            <person name="Nolan M."/>
            <person name="Tritt A."/>
            <person name="Barry K.W."/>
            <person name="Grigoriev I.V."/>
            <person name="Nagy L.G."/>
            <person name="Hibbett D."/>
            <person name="Henrissat B."/>
            <person name="Matheny P.B."/>
            <person name="Labbe J."/>
            <person name="Martin F.M."/>
        </authorList>
    </citation>
    <scope>NUCLEOTIDE SEQUENCE</scope>
    <source>
        <strain evidence="1">HHB10654</strain>
    </source>
</reference>
<accession>A0ACB8SQX8</accession>
<reference evidence="1" key="1">
    <citation type="submission" date="2021-03" db="EMBL/GenBank/DDBJ databases">
        <authorList>
            <consortium name="DOE Joint Genome Institute"/>
            <person name="Ahrendt S."/>
            <person name="Looney B.P."/>
            <person name="Miyauchi S."/>
            <person name="Morin E."/>
            <person name="Drula E."/>
            <person name="Courty P.E."/>
            <person name="Chicoki N."/>
            <person name="Fauchery L."/>
            <person name="Kohler A."/>
            <person name="Kuo A."/>
            <person name="Labutti K."/>
            <person name="Pangilinan J."/>
            <person name="Lipzen A."/>
            <person name="Riley R."/>
            <person name="Andreopoulos W."/>
            <person name="He G."/>
            <person name="Johnson J."/>
            <person name="Barry K.W."/>
            <person name="Grigoriev I.V."/>
            <person name="Nagy L."/>
            <person name="Hibbett D."/>
            <person name="Henrissat B."/>
            <person name="Matheny P.B."/>
            <person name="Labbe J."/>
            <person name="Martin F."/>
        </authorList>
    </citation>
    <scope>NUCLEOTIDE SEQUENCE</scope>
    <source>
        <strain evidence="1">HHB10654</strain>
    </source>
</reference>
<name>A0ACB8SQX8_9AGAM</name>
<proteinExistence type="predicted"/>
<sequence length="661" mass="69185">MPDSSPSSPRRRTPSPIASPTPSPTTPPLPDVPSPRGTDLAIPQKREREVSLEPATPHPDDLEASQPRLREKDARTPAKKNRVAQPHLSSTAEEDIENDLDVEADPALDAAEPGAHADSPPESVSGSPPHETKMRQISQGVEDIHWRSGQPAAQPDASLPPPLAPQATLVLSRPSTPPDPTVVLEPPPSVTPPEDELDKGLKRKLADRAPSHELLPDAKTEPTDGAIKRPRDEDKDENPRETKRPSPPPAPEEATASGSSTLDDESIKKTRVGRSSTPSSPRPKSPLAKSPPAFGGGFLAYASTASPFASVKGPSLFGSASSSRSPAPSSKPASSPFSTTSSPFASNSTANPFAAYASASAFAAHAASPFGAVHTTANNPSSSGRASPEPHTPSAKRTFSSTSSSTAVRAKSPVRSKSPVGSGFSAYAGGGAQGMFGSGGGPATKRARAATPGEVFGGTAFGSGRTSEEESRSREESGDSGDGDGTREKTFGERLRESRDADEEFTAEGGVLGPRADDDEGWKASLTAQELVTGEEDEEIKHHVRGKLFVLSSQNQWKERGTGTLRLNKRHDGGAARIVMRKDAVYTVLLNVTLFRGMSCFIAQDPRYLRFSVIEDGGTTHYNLRVSNAAAAATLLAEINKLIPGSPTATASAPAPDAGEP</sequence>
<dbReference type="EMBL" id="MU277231">
    <property type="protein sequence ID" value="KAI0058835.1"/>
    <property type="molecule type" value="Genomic_DNA"/>
</dbReference>